<protein>
    <submittedName>
        <fullName evidence="1">Uncharacterized protein</fullName>
    </submittedName>
</protein>
<gene>
    <name evidence="1" type="ORF">TTHERM_00721570</name>
</gene>
<name>Q22G00_TETTS</name>
<dbReference type="GeneID" id="7838107"/>
<dbReference type="KEGG" id="tet:TTHERM_00721570"/>
<evidence type="ECO:0000313" key="1">
    <source>
        <dbReference type="EMBL" id="EAR84226.3"/>
    </source>
</evidence>
<keyword evidence="2" id="KW-1185">Reference proteome</keyword>
<dbReference type="InParanoid" id="Q22G00"/>
<dbReference type="RefSeq" id="XP_001031889.3">
    <property type="nucleotide sequence ID" value="XM_001031889.3"/>
</dbReference>
<sequence length="226" mass="26151">MSMNNSYSYQYRTENYDGQRSTYTTPQYDEVVKKYMNFDPSQQRTTLAINQGINQTNFSKSVSYQQTNNTGNYGDSYGYQTVQYTGNFNQTQPGLYQDRFSEIKNVQIKDVQSPDKNLYTQYDFQEENDRVKRSKKTQDVTITKTTTTYDNNGIGIPDYQPVFIGYEKSSLSQFNQGPQSNSQIIILENPDLAMQSRSSINPRLESQNRVETKSIQDQNIALCNIF</sequence>
<dbReference type="AlphaFoldDB" id="Q22G00"/>
<proteinExistence type="predicted"/>
<evidence type="ECO:0000313" key="2">
    <source>
        <dbReference type="Proteomes" id="UP000009168"/>
    </source>
</evidence>
<organism evidence="1 2">
    <name type="scientific">Tetrahymena thermophila (strain SB210)</name>
    <dbReference type="NCBI Taxonomy" id="312017"/>
    <lineage>
        <taxon>Eukaryota</taxon>
        <taxon>Sar</taxon>
        <taxon>Alveolata</taxon>
        <taxon>Ciliophora</taxon>
        <taxon>Intramacronucleata</taxon>
        <taxon>Oligohymenophorea</taxon>
        <taxon>Hymenostomatida</taxon>
        <taxon>Tetrahymenina</taxon>
        <taxon>Tetrahymenidae</taxon>
        <taxon>Tetrahymena</taxon>
    </lineage>
</organism>
<accession>Q22G00</accession>
<reference evidence="2" key="1">
    <citation type="journal article" date="2006" name="PLoS Biol.">
        <title>Macronuclear genome sequence of the ciliate Tetrahymena thermophila, a model eukaryote.</title>
        <authorList>
            <person name="Eisen J.A."/>
            <person name="Coyne R.S."/>
            <person name="Wu M."/>
            <person name="Wu D."/>
            <person name="Thiagarajan M."/>
            <person name="Wortman J.R."/>
            <person name="Badger J.H."/>
            <person name="Ren Q."/>
            <person name="Amedeo P."/>
            <person name="Jones K.M."/>
            <person name="Tallon L.J."/>
            <person name="Delcher A.L."/>
            <person name="Salzberg S.L."/>
            <person name="Silva J.C."/>
            <person name="Haas B.J."/>
            <person name="Majoros W.H."/>
            <person name="Farzad M."/>
            <person name="Carlton J.M."/>
            <person name="Smith R.K. Jr."/>
            <person name="Garg J."/>
            <person name="Pearlman R.E."/>
            <person name="Karrer K.M."/>
            <person name="Sun L."/>
            <person name="Manning G."/>
            <person name="Elde N.C."/>
            <person name="Turkewitz A.P."/>
            <person name="Asai D.J."/>
            <person name="Wilkes D.E."/>
            <person name="Wang Y."/>
            <person name="Cai H."/>
            <person name="Collins K."/>
            <person name="Stewart B.A."/>
            <person name="Lee S.R."/>
            <person name="Wilamowska K."/>
            <person name="Weinberg Z."/>
            <person name="Ruzzo W.L."/>
            <person name="Wloga D."/>
            <person name="Gaertig J."/>
            <person name="Frankel J."/>
            <person name="Tsao C.-C."/>
            <person name="Gorovsky M.A."/>
            <person name="Keeling P.J."/>
            <person name="Waller R.F."/>
            <person name="Patron N.J."/>
            <person name="Cherry J.M."/>
            <person name="Stover N.A."/>
            <person name="Krieger C.J."/>
            <person name="del Toro C."/>
            <person name="Ryder H.F."/>
            <person name="Williamson S.C."/>
            <person name="Barbeau R.A."/>
            <person name="Hamilton E.P."/>
            <person name="Orias E."/>
        </authorList>
    </citation>
    <scope>NUCLEOTIDE SEQUENCE [LARGE SCALE GENOMIC DNA]</scope>
    <source>
        <strain evidence="2">SB210</strain>
    </source>
</reference>
<dbReference type="Proteomes" id="UP000009168">
    <property type="component" value="Unassembled WGS sequence"/>
</dbReference>
<dbReference type="HOGENOM" id="CLU_1226953_0_0_1"/>
<dbReference type="EMBL" id="GG662576">
    <property type="protein sequence ID" value="EAR84226.3"/>
    <property type="molecule type" value="Genomic_DNA"/>
</dbReference>